<evidence type="ECO:0008006" key="3">
    <source>
        <dbReference type="Google" id="ProtNLM"/>
    </source>
</evidence>
<protein>
    <recommendedName>
        <fullName evidence="3">GrdX protein</fullName>
    </recommendedName>
</protein>
<dbReference type="InterPro" id="IPR047735">
    <property type="entry name" value="GrdX-like"/>
</dbReference>
<proteinExistence type="predicted"/>
<reference evidence="1 2" key="1">
    <citation type="submission" date="2021-03" db="EMBL/GenBank/DDBJ databases">
        <title>Genomic Encyclopedia of Type Strains, Phase IV (KMG-IV): sequencing the most valuable type-strain genomes for metagenomic binning, comparative biology and taxonomic classification.</title>
        <authorList>
            <person name="Goeker M."/>
        </authorList>
    </citation>
    <scope>NUCLEOTIDE SEQUENCE [LARGE SCALE GENOMIC DNA]</scope>
    <source>
        <strain evidence="1 2">DSM 24004</strain>
    </source>
</reference>
<sequence>MYKTIITNNHKVFQKYKDRYDVLFLQEGSYMDVLNETRNKVHRGYKVLTHPMAGSLKPNQTPYKSIIIGEGRGVTDYESINLIENSIEAAIKFLKYKSTPKWSEKILKDFETVDLSFIENVVRNPMFDNA</sequence>
<evidence type="ECO:0000313" key="2">
    <source>
        <dbReference type="Proteomes" id="UP001519342"/>
    </source>
</evidence>
<organism evidence="1 2">
    <name type="scientific">Sedimentibacter acidaminivorans</name>
    <dbReference type="NCBI Taxonomy" id="913099"/>
    <lineage>
        <taxon>Bacteria</taxon>
        <taxon>Bacillati</taxon>
        <taxon>Bacillota</taxon>
        <taxon>Tissierellia</taxon>
        <taxon>Sedimentibacter</taxon>
    </lineage>
</organism>
<dbReference type="Proteomes" id="UP001519342">
    <property type="component" value="Unassembled WGS sequence"/>
</dbReference>
<name>A0ABS4GGG6_9FIRM</name>
<evidence type="ECO:0000313" key="1">
    <source>
        <dbReference type="EMBL" id="MBP1926789.1"/>
    </source>
</evidence>
<gene>
    <name evidence="1" type="ORF">J2Z76_002659</name>
</gene>
<dbReference type="NCBIfam" id="NF038093">
    <property type="entry name" value="GrdX"/>
    <property type="match status" value="1"/>
</dbReference>
<dbReference type="EMBL" id="JAGGKS010000008">
    <property type="protein sequence ID" value="MBP1926789.1"/>
    <property type="molecule type" value="Genomic_DNA"/>
</dbReference>
<accession>A0ABS4GGG6</accession>
<comment type="caution">
    <text evidence="1">The sequence shown here is derived from an EMBL/GenBank/DDBJ whole genome shotgun (WGS) entry which is preliminary data.</text>
</comment>
<keyword evidence="2" id="KW-1185">Reference proteome</keyword>
<dbReference type="RefSeq" id="WP_209512512.1">
    <property type="nucleotide sequence ID" value="NZ_JAGGKS010000008.1"/>
</dbReference>